<dbReference type="Pfam" id="PF13561">
    <property type="entry name" value="adh_short_C2"/>
    <property type="match status" value="1"/>
</dbReference>
<evidence type="ECO:0000313" key="2">
    <source>
        <dbReference type="EMBL" id="SLM17901.1"/>
    </source>
</evidence>
<name>A0A3P3XNN6_9SPIR</name>
<proteinExistence type="inferred from homology"/>
<dbReference type="EMBL" id="FWDO01000004">
    <property type="protein sequence ID" value="SLM17901.1"/>
    <property type="molecule type" value="Genomic_DNA"/>
</dbReference>
<protein>
    <submittedName>
        <fullName evidence="2">Short-chain dehydrogenase/reductase SDR</fullName>
    </submittedName>
</protein>
<comment type="similarity">
    <text evidence="1">Belongs to the short-chain dehydrogenases/reductases (SDR) family.</text>
</comment>
<dbReference type="PANTHER" id="PTHR42879">
    <property type="entry name" value="3-OXOACYL-(ACYL-CARRIER-PROTEIN) REDUCTASE"/>
    <property type="match status" value="1"/>
</dbReference>
<dbReference type="SUPFAM" id="SSF51735">
    <property type="entry name" value="NAD(P)-binding Rossmann-fold domains"/>
    <property type="match status" value="1"/>
</dbReference>
<sequence>MSTANPEGLPVDDSTFHGRFALVVGGSGGIGRAISIELSRRGARLLVHGRHASERTQGMKLGFHETFDAEFSSPGSFIHALDARLDKIGAEPDIVICAFGPFQEKPLAQCTTEEWEWLTLANLALPGALASRFLPGMIARKYGRFLFLGGTRTDGIRAYRKTAAYASAKTGLGVLAKSIAAEGASHNVAAVLVCPGPTETEYLDNETKIRHASLIPTGSLAQPECVARTSLNLIDADPCIASGAIVSLDGGFAP</sequence>
<dbReference type="InterPro" id="IPR036291">
    <property type="entry name" value="NAD(P)-bd_dom_sf"/>
</dbReference>
<dbReference type="PANTHER" id="PTHR42879:SF2">
    <property type="entry name" value="3-OXOACYL-[ACYL-CARRIER-PROTEIN] REDUCTASE FABG"/>
    <property type="match status" value="1"/>
</dbReference>
<dbReference type="InterPro" id="IPR050259">
    <property type="entry name" value="SDR"/>
</dbReference>
<gene>
    <name evidence="2" type="ORF">SPIRO4BDMA_40473</name>
</gene>
<dbReference type="CDD" id="cd05233">
    <property type="entry name" value="SDR_c"/>
    <property type="match status" value="1"/>
</dbReference>
<dbReference type="AlphaFoldDB" id="A0A3P3XNN6"/>
<evidence type="ECO:0000256" key="1">
    <source>
        <dbReference type="ARBA" id="ARBA00006484"/>
    </source>
</evidence>
<accession>A0A3P3XNN6</accession>
<reference evidence="2" key="1">
    <citation type="submission" date="2017-02" db="EMBL/GenBank/DDBJ databases">
        <authorList>
            <person name="Regsiter A."/>
            <person name="William W."/>
        </authorList>
    </citation>
    <scope>NUCLEOTIDE SEQUENCE</scope>
    <source>
        <strain evidence="2">BdmA 4</strain>
    </source>
</reference>
<dbReference type="PRINTS" id="PR00081">
    <property type="entry name" value="GDHRDH"/>
</dbReference>
<dbReference type="Gene3D" id="3.40.50.720">
    <property type="entry name" value="NAD(P)-binding Rossmann-like Domain"/>
    <property type="match status" value="1"/>
</dbReference>
<dbReference type="InterPro" id="IPR002347">
    <property type="entry name" value="SDR_fam"/>
</dbReference>
<organism evidence="2">
    <name type="scientific">uncultured spirochete</name>
    <dbReference type="NCBI Taxonomy" id="156406"/>
    <lineage>
        <taxon>Bacteria</taxon>
        <taxon>Pseudomonadati</taxon>
        <taxon>Spirochaetota</taxon>
        <taxon>Spirochaetia</taxon>
        <taxon>Spirochaetales</taxon>
        <taxon>environmental samples</taxon>
    </lineage>
</organism>